<gene>
    <name evidence="1" type="ORF">HF992_00250</name>
</gene>
<dbReference type="Pfam" id="PF19668">
    <property type="entry name" value="DUF6171"/>
    <property type="match status" value="1"/>
</dbReference>
<reference evidence="1 2" key="1">
    <citation type="submission" date="2020-04" db="EMBL/GenBank/DDBJ databases">
        <title>MicrobeNet Type strains.</title>
        <authorList>
            <person name="Nicholson A.C."/>
        </authorList>
    </citation>
    <scope>NUCLEOTIDE SEQUENCE [LARGE SCALE GENOMIC DNA]</scope>
    <source>
        <strain evidence="1 2">CCUG 69612</strain>
    </source>
</reference>
<evidence type="ECO:0000313" key="1">
    <source>
        <dbReference type="EMBL" id="NKZ19296.1"/>
    </source>
</evidence>
<dbReference type="EMBL" id="JAAXPR010000001">
    <property type="protein sequence ID" value="NKZ19296.1"/>
    <property type="molecule type" value="Genomic_DNA"/>
</dbReference>
<dbReference type="AlphaFoldDB" id="A0A7X6MWP0"/>
<proteinExistence type="predicted"/>
<dbReference type="Proteomes" id="UP000522720">
    <property type="component" value="Unassembled WGS sequence"/>
</dbReference>
<dbReference type="InterPro" id="IPR046169">
    <property type="entry name" value="DUF6171"/>
</dbReference>
<evidence type="ECO:0000313" key="2">
    <source>
        <dbReference type="Proteomes" id="UP000522720"/>
    </source>
</evidence>
<accession>A0A7X6MWP0</accession>
<keyword evidence="2" id="KW-1185">Reference proteome</keyword>
<organism evidence="1 2">
    <name type="scientific">Streptococcus ovuberis</name>
    <dbReference type="NCBI Taxonomy" id="1936207"/>
    <lineage>
        <taxon>Bacteria</taxon>
        <taxon>Bacillati</taxon>
        <taxon>Bacillota</taxon>
        <taxon>Bacilli</taxon>
        <taxon>Lactobacillales</taxon>
        <taxon>Streptococcaceae</taxon>
        <taxon>Streptococcus</taxon>
    </lineage>
</organism>
<protein>
    <submittedName>
        <fullName evidence="1">Uncharacterized protein</fullName>
    </submittedName>
</protein>
<comment type="caution">
    <text evidence="1">The sequence shown here is derived from an EMBL/GenBank/DDBJ whole genome shotgun (WGS) entry which is preliminary data.</text>
</comment>
<name>A0A7X6MWP0_9STRE</name>
<sequence length="80" mass="9230">MDNLCFGCDVKQQITDTEIEEMIAFQLAMESEKVNREEWLRRQSICEHCSARQGPTCGKCGCFYKFRTALEGKSCPISLW</sequence>
<dbReference type="RefSeq" id="WP_168548062.1">
    <property type="nucleotide sequence ID" value="NZ_JAAXPR010000001.1"/>
</dbReference>